<dbReference type="Proteomes" id="UP000189800">
    <property type="component" value="Unassembled WGS sequence"/>
</dbReference>
<dbReference type="InterPro" id="IPR036390">
    <property type="entry name" value="WH_DNA-bd_sf"/>
</dbReference>
<feature type="compositionally biased region" description="Low complexity" evidence="8">
    <location>
        <begin position="1"/>
        <end position="10"/>
    </location>
</feature>
<evidence type="ECO:0000256" key="7">
    <source>
        <dbReference type="PIRSR" id="PIRSR602481-1"/>
    </source>
</evidence>
<dbReference type="OrthoDB" id="9801127at2"/>
<keyword evidence="6" id="KW-0804">Transcription</keyword>
<comment type="similarity">
    <text evidence="1">Belongs to the Fur family.</text>
</comment>
<comment type="caution">
    <text evidence="9">The sequence shown here is derived from an EMBL/GenBank/DDBJ whole genome shotgun (WGS) entry which is preliminary data.</text>
</comment>
<dbReference type="RefSeq" id="WP_078253311.1">
    <property type="nucleotide sequence ID" value="NZ_MUYU01000006.1"/>
</dbReference>
<feature type="binding site" evidence="7">
    <location>
        <position position="175"/>
    </location>
    <ligand>
        <name>Zn(2+)</name>
        <dbReference type="ChEBI" id="CHEBI:29105"/>
    </ligand>
</feature>
<keyword evidence="2" id="KW-0678">Repressor</keyword>
<evidence type="ECO:0000256" key="5">
    <source>
        <dbReference type="ARBA" id="ARBA00023125"/>
    </source>
</evidence>
<accession>A0A1T0CT79</accession>
<evidence type="ECO:0000256" key="6">
    <source>
        <dbReference type="ARBA" id="ARBA00023163"/>
    </source>
</evidence>
<dbReference type="AlphaFoldDB" id="A0A1T0CT79"/>
<proteinExistence type="inferred from homology"/>
<feature type="binding site" evidence="7">
    <location>
        <position position="138"/>
    </location>
    <ligand>
        <name>Zn(2+)</name>
        <dbReference type="ChEBI" id="CHEBI:29105"/>
    </ligand>
</feature>
<keyword evidence="3 7" id="KW-0862">Zinc</keyword>
<dbReference type="Gene3D" id="1.10.10.10">
    <property type="entry name" value="Winged helix-like DNA-binding domain superfamily/Winged helix DNA-binding domain"/>
    <property type="match status" value="1"/>
</dbReference>
<evidence type="ECO:0000256" key="2">
    <source>
        <dbReference type="ARBA" id="ARBA00022491"/>
    </source>
</evidence>
<dbReference type="GO" id="GO:1900376">
    <property type="term" value="P:regulation of secondary metabolite biosynthetic process"/>
    <property type="evidence" value="ECO:0007669"/>
    <property type="project" value="TreeGrafter"/>
</dbReference>
<keyword evidence="4" id="KW-0805">Transcription regulation</keyword>
<dbReference type="GO" id="GO:0045892">
    <property type="term" value="P:negative regulation of DNA-templated transcription"/>
    <property type="evidence" value="ECO:0007669"/>
    <property type="project" value="TreeGrafter"/>
</dbReference>
<feature type="binding site" evidence="7">
    <location>
        <position position="135"/>
    </location>
    <ligand>
        <name>Zn(2+)</name>
        <dbReference type="ChEBI" id="CHEBI:29105"/>
    </ligand>
</feature>
<dbReference type="GO" id="GO:0003700">
    <property type="term" value="F:DNA-binding transcription factor activity"/>
    <property type="evidence" value="ECO:0007669"/>
    <property type="project" value="InterPro"/>
</dbReference>
<name>A0A1T0CT79_9GAMM</name>
<comment type="cofactor">
    <cofactor evidence="7">
        <name>Zn(2+)</name>
        <dbReference type="ChEBI" id="CHEBI:29105"/>
    </cofactor>
    <text evidence="7">Binds 1 zinc ion per subunit.</text>
</comment>
<dbReference type="PANTHER" id="PTHR33202">
    <property type="entry name" value="ZINC UPTAKE REGULATION PROTEIN"/>
    <property type="match status" value="1"/>
</dbReference>
<dbReference type="Gene3D" id="3.30.1490.190">
    <property type="match status" value="1"/>
</dbReference>
<dbReference type="InterPro" id="IPR002481">
    <property type="entry name" value="FUR"/>
</dbReference>
<dbReference type="GO" id="GO:0005829">
    <property type="term" value="C:cytosol"/>
    <property type="evidence" value="ECO:0007669"/>
    <property type="project" value="TreeGrafter"/>
</dbReference>
<sequence length="182" mass="20403">MQATVSSSHSCQHHHQHDVYHGHDNDPAKRMQDAKDYCLERGVRFTPLREEVYALILAADKPMGAYDLISALQLSRQNSKTASIATKSKNIAPPTVYRSLEFLLNEGLIHQLSSMNAYVPCCHPRSNHAAAFLICRVCEKVEECSNLPVNAMMNFATDDAKFTIERSVIELKGVCRDCRPAE</sequence>
<keyword evidence="10" id="KW-1185">Reference proteome</keyword>
<evidence type="ECO:0000256" key="1">
    <source>
        <dbReference type="ARBA" id="ARBA00007957"/>
    </source>
</evidence>
<evidence type="ECO:0000313" key="10">
    <source>
        <dbReference type="Proteomes" id="UP000189800"/>
    </source>
</evidence>
<dbReference type="PANTHER" id="PTHR33202:SF6">
    <property type="entry name" value="ZINC UPTAKE REGULATION PROTEIN"/>
    <property type="match status" value="1"/>
</dbReference>
<evidence type="ECO:0000256" key="3">
    <source>
        <dbReference type="ARBA" id="ARBA00022833"/>
    </source>
</evidence>
<evidence type="ECO:0000256" key="4">
    <source>
        <dbReference type="ARBA" id="ARBA00023015"/>
    </source>
</evidence>
<keyword evidence="5" id="KW-0238">DNA-binding</keyword>
<dbReference type="Pfam" id="PF01475">
    <property type="entry name" value="FUR"/>
    <property type="match status" value="1"/>
</dbReference>
<dbReference type="InterPro" id="IPR043135">
    <property type="entry name" value="Fur_C"/>
</dbReference>
<dbReference type="GO" id="GO:0000976">
    <property type="term" value="F:transcription cis-regulatory region binding"/>
    <property type="evidence" value="ECO:0007669"/>
    <property type="project" value="TreeGrafter"/>
</dbReference>
<feature type="compositionally biased region" description="Basic and acidic residues" evidence="8">
    <location>
        <begin position="17"/>
        <end position="28"/>
    </location>
</feature>
<dbReference type="EMBL" id="MUYU01000006">
    <property type="protein sequence ID" value="OOS25555.1"/>
    <property type="molecule type" value="Genomic_DNA"/>
</dbReference>
<gene>
    <name evidence="9" type="ORF">B0680_01605</name>
</gene>
<dbReference type="STRING" id="470453.B0680_01605"/>
<dbReference type="GO" id="GO:0008270">
    <property type="term" value="F:zinc ion binding"/>
    <property type="evidence" value="ECO:0007669"/>
    <property type="project" value="TreeGrafter"/>
</dbReference>
<organism evidence="9 10">
    <name type="scientific">Moraxella pluranimalium</name>
    <dbReference type="NCBI Taxonomy" id="470453"/>
    <lineage>
        <taxon>Bacteria</taxon>
        <taxon>Pseudomonadati</taxon>
        <taxon>Pseudomonadota</taxon>
        <taxon>Gammaproteobacteria</taxon>
        <taxon>Moraxellales</taxon>
        <taxon>Moraxellaceae</taxon>
        <taxon>Moraxella</taxon>
    </lineage>
</organism>
<reference evidence="9 10" key="1">
    <citation type="submission" date="2017-02" db="EMBL/GenBank/DDBJ databases">
        <title>Draft genome sequence of Moraxella pluranimalium CCUG 54913T type strain.</title>
        <authorList>
            <person name="Salva-Serra F."/>
            <person name="Engstrom-Jakobsson H."/>
            <person name="Thorell K."/>
            <person name="Jaen-Luchoro D."/>
            <person name="Gonzales-Siles L."/>
            <person name="Karlsson R."/>
            <person name="Yazdan S."/>
            <person name="Boulund F."/>
            <person name="Johnning A."/>
            <person name="Engstrand L."/>
            <person name="Kristiansson E."/>
            <person name="Moore E."/>
        </authorList>
    </citation>
    <scope>NUCLEOTIDE SEQUENCE [LARGE SCALE GENOMIC DNA]</scope>
    <source>
        <strain evidence="9 10">CCUG 54913</strain>
    </source>
</reference>
<evidence type="ECO:0000256" key="8">
    <source>
        <dbReference type="SAM" id="MobiDB-lite"/>
    </source>
</evidence>
<feature type="region of interest" description="Disordered" evidence="8">
    <location>
        <begin position="1"/>
        <end position="28"/>
    </location>
</feature>
<keyword evidence="7" id="KW-0479">Metal-binding</keyword>
<dbReference type="SUPFAM" id="SSF46785">
    <property type="entry name" value="Winged helix' DNA-binding domain"/>
    <property type="match status" value="1"/>
</dbReference>
<dbReference type="InterPro" id="IPR036388">
    <property type="entry name" value="WH-like_DNA-bd_sf"/>
</dbReference>
<feature type="binding site" evidence="7">
    <location>
        <position position="178"/>
    </location>
    <ligand>
        <name>Zn(2+)</name>
        <dbReference type="ChEBI" id="CHEBI:29105"/>
    </ligand>
</feature>
<evidence type="ECO:0000313" key="9">
    <source>
        <dbReference type="EMBL" id="OOS25555.1"/>
    </source>
</evidence>
<protein>
    <submittedName>
        <fullName evidence="9">Fur family transcriptional regulator</fullName>
    </submittedName>
</protein>